<protein>
    <submittedName>
        <fullName evidence="2">Hypothetical_protein</fullName>
    </submittedName>
</protein>
<gene>
    <name evidence="1" type="ORF">HINF_LOCUS14182</name>
    <name evidence="2" type="ORF">HINF_LOCUS18122</name>
</gene>
<accession>A0AA86NWJ0</accession>
<reference evidence="2 3" key="2">
    <citation type="submission" date="2024-07" db="EMBL/GenBank/DDBJ databases">
        <authorList>
            <person name="Akdeniz Z."/>
        </authorList>
    </citation>
    <scope>NUCLEOTIDE SEQUENCE [LARGE SCALE GENOMIC DNA]</scope>
</reference>
<evidence type="ECO:0000313" key="2">
    <source>
        <dbReference type="EMBL" id="CAL6002857.1"/>
    </source>
</evidence>
<evidence type="ECO:0000313" key="3">
    <source>
        <dbReference type="Proteomes" id="UP001642409"/>
    </source>
</evidence>
<name>A0AA86NWJ0_9EUKA</name>
<dbReference type="EMBL" id="CATOUU010000369">
    <property type="protein sequence ID" value="CAI9926537.1"/>
    <property type="molecule type" value="Genomic_DNA"/>
</dbReference>
<reference evidence="1" key="1">
    <citation type="submission" date="2023-06" db="EMBL/GenBank/DDBJ databases">
        <authorList>
            <person name="Kurt Z."/>
        </authorList>
    </citation>
    <scope>NUCLEOTIDE SEQUENCE</scope>
</reference>
<comment type="caution">
    <text evidence="1">The sequence shown here is derived from an EMBL/GenBank/DDBJ whole genome shotgun (WGS) entry which is preliminary data.</text>
</comment>
<dbReference type="AlphaFoldDB" id="A0AA86NWJ0"/>
<organism evidence="1">
    <name type="scientific">Hexamita inflata</name>
    <dbReference type="NCBI Taxonomy" id="28002"/>
    <lineage>
        <taxon>Eukaryota</taxon>
        <taxon>Metamonada</taxon>
        <taxon>Diplomonadida</taxon>
        <taxon>Hexamitidae</taxon>
        <taxon>Hexamitinae</taxon>
        <taxon>Hexamita</taxon>
    </lineage>
</organism>
<evidence type="ECO:0000313" key="1">
    <source>
        <dbReference type="EMBL" id="CAI9926537.1"/>
    </source>
</evidence>
<sequence length="159" mass="18109">MMFSLYFKASCRRSSWAWQTGATFFGASWSVRGSQPRHCSIITQSGFCANIWVTWPKSSAAWSRTSPRNWSNLSVQEVAGLELLYTSSQLIMNSCLDLVILQPCYIQLQKLTLIFPTFKSSGILVIYDYNIQCSMIMNAYYQQEDITPQITSILVALFL</sequence>
<dbReference type="Proteomes" id="UP001642409">
    <property type="component" value="Unassembled WGS sequence"/>
</dbReference>
<dbReference type="EMBL" id="CAXDID020000046">
    <property type="protein sequence ID" value="CAL6002857.1"/>
    <property type="molecule type" value="Genomic_DNA"/>
</dbReference>
<keyword evidence="3" id="KW-1185">Reference proteome</keyword>
<proteinExistence type="predicted"/>